<organism evidence="5 6">
    <name type="scientific">Ignatzschineria indica</name>
    <dbReference type="NCBI Taxonomy" id="472583"/>
    <lineage>
        <taxon>Bacteria</taxon>
        <taxon>Pseudomonadati</taxon>
        <taxon>Pseudomonadota</taxon>
        <taxon>Gammaproteobacteria</taxon>
        <taxon>Cardiobacteriales</taxon>
        <taxon>Ignatzschineriaceae</taxon>
        <taxon>Ignatzschineria</taxon>
    </lineage>
</organism>
<reference evidence="5 6" key="1">
    <citation type="journal article" date="2018" name="Genome Announc.">
        <title>Ignatzschineria cameli sp. nov., isolated from necrotic foot tissue of dromedaries (Camelus dromedarius) and associated maggots (Wohlfahrtia species) in Dubai.</title>
        <authorList>
            <person name="Tsang C.C."/>
            <person name="Tang J.Y."/>
            <person name="Fong J.Y."/>
            <person name="Kinne J."/>
            <person name="Lee H.H."/>
            <person name="Joseph M."/>
            <person name="Jose S."/>
            <person name="Schuster R.K."/>
            <person name="Tang Y."/>
            <person name="Sivakumar S."/>
            <person name="Chen J.H."/>
            <person name="Teng J.L."/>
            <person name="Lau S.K."/>
            <person name="Wernery U."/>
            <person name="Woo P.C."/>
        </authorList>
    </citation>
    <scope>NUCLEOTIDE SEQUENCE [LARGE SCALE GENOMIC DNA]</scope>
    <source>
        <strain evidence="5 6">KCTC 22643</strain>
    </source>
</reference>
<feature type="domain" description="Baseplate J-like C-terminal" evidence="4">
    <location>
        <begin position="261"/>
        <end position="342"/>
    </location>
</feature>
<keyword evidence="6" id="KW-1185">Reference proteome</keyword>
<dbReference type="PANTHER" id="PTHR37829">
    <property type="entry name" value="PHAGE-LIKE ELEMENT PBSX PROTEIN XKDT"/>
    <property type="match status" value="1"/>
</dbReference>
<protein>
    <submittedName>
        <fullName evidence="5">Baseplate J protein</fullName>
    </submittedName>
</protein>
<gene>
    <name evidence="5" type="ORF">DC082_03020</name>
</gene>
<dbReference type="InterPro" id="IPR058530">
    <property type="entry name" value="Baseplate_J-like_C"/>
</dbReference>
<dbReference type="Pfam" id="PF04865">
    <property type="entry name" value="Baseplate_J"/>
    <property type="match status" value="1"/>
</dbReference>
<dbReference type="PANTHER" id="PTHR37829:SF3">
    <property type="entry name" value="PROTEIN JAYE-RELATED"/>
    <property type="match status" value="1"/>
</dbReference>
<dbReference type="InterPro" id="IPR058531">
    <property type="entry name" value="Baseplate_J_M"/>
</dbReference>
<evidence type="ECO:0000259" key="4">
    <source>
        <dbReference type="Pfam" id="PF26079"/>
    </source>
</evidence>
<dbReference type="InterPro" id="IPR006949">
    <property type="entry name" value="Barrel_Baseplate_J-like"/>
</dbReference>
<proteinExistence type="inferred from homology"/>
<accession>A0A2U2API1</accession>
<comment type="caution">
    <text evidence="5">The sequence shown here is derived from an EMBL/GenBank/DDBJ whole genome shotgun (WGS) entry which is preliminary data.</text>
</comment>
<comment type="similarity">
    <text evidence="1">Belongs to the Mu gp47/PBSX XkdT family.</text>
</comment>
<name>A0A2U2API1_9GAMM</name>
<evidence type="ECO:0000256" key="1">
    <source>
        <dbReference type="ARBA" id="ARBA00038087"/>
    </source>
</evidence>
<dbReference type="Proteomes" id="UP000244948">
    <property type="component" value="Unassembled WGS sequence"/>
</dbReference>
<dbReference type="Pfam" id="PF26078">
    <property type="entry name" value="Baseplate_J_M"/>
    <property type="match status" value="1"/>
</dbReference>
<dbReference type="Pfam" id="PF26079">
    <property type="entry name" value="Baseplate_J_C"/>
    <property type="match status" value="1"/>
</dbReference>
<evidence type="ECO:0000259" key="2">
    <source>
        <dbReference type="Pfam" id="PF04865"/>
    </source>
</evidence>
<evidence type="ECO:0000313" key="6">
    <source>
        <dbReference type="Proteomes" id="UP000244948"/>
    </source>
</evidence>
<feature type="domain" description="Baseplate protein J-like barrel" evidence="2">
    <location>
        <begin position="87"/>
        <end position="154"/>
    </location>
</feature>
<evidence type="ECO:0000259" key="3">
    <source>
        <dbReference type="Pfam" id="PF26078"/>
    </source>
</evidence>
<feature type="domain" description="Baseplate J-like central" evidence="3">
    <location>
        <begin position="184"/>
        <end position="250"/>
    </location>
</feature>
<dbReference type="InterPro" id="IPR052399">
    <property type="entry name" value="Phage_Baseplate_Assmbl_Protein"/>
</dbReference>
<sequence>MVPSFDEIREMILNDITSLDQSAAIHSDSDNYIRASSLAALTEGLYAHHAWIARQIFADSADSEFLEKHASTRAIYRKNAVKAEGIATITGEKGRKIPAGTEIKANDCYFLTLSDTTLESNQAELKISAKEPGTKSNFVKVNGILTAAPAGIRSECIVSTKGGTDIESDGDLLARYLEILRRPPAGGNRYDYKRWALEVPGVTNAYVYPLRRGLGTVDIAITSGDDLPSESVINACQAYIDDVRPVTAKHSYVVAPLIKRIDVVVEVQLKGIALDDITKTLKRVLEDHFSRIAPAETLIISQIEALISDQVGVVDRKLIAPSQNLTPDALLIEWYRLGTITVREMK</sequence>
<evidence type="ECO:0000313" key="5">
    <source>
        <dbReference type="EMBL" id="PWD85115.1"/>
    </source>
</evidence>
<dbReference type="EMBL" id="QEWR01000002">
    <property type="protein sequence ID" value="PWD85115.1"/>
    <property type="molecule type" value="Genomic_DNA"/>
</dbReference>
<dbReference type="AlphaFoldDB" id="A0A2U2API1"/>